<dbReference type="InterPro" id="IPR037401">
    <property type="entry name" value="SnoaL-like"/>
</dbReference>
<feature type="domain" description="SnoaL-like" evidence="1">
    <location>
        <begin position="12"/>
        <end position="115"/>
    </location>
</feature>
<dbReference type="SUPFAM" id="SSF54427">
    <property type="entry name" value="NTF2-like"/>
    <property type="match status" value="1"/>
</dbReference>
<protein>
    <submittedName>
        <fullName evidence="2">Nuclear transport factor 2 family protein</fullName>
    </submittedName>
</protein>
<name>A0ABV9LJY3_9ACTN</name>
<reference evidence="3" key="1">
    <citation type="journal article" date="2019" name="Int. J. Syst. Evol. Microbiol.">
        <title>The Global Catalogue of Microorganisms (GCM) 10K type strain sequencing project: providing services to taxonomists for standard genome sequencing and annotation.</title>
        <authorList>
            <consortium name="The Broad Institute Genomics Platform"/>
            <consortium name="The Broad Institute Genome Sequencing Center for Infectious Disease"/>
            <person name="Wu L."/>
            <person name="Ma J."/>
        </authorList>
    </citation>
    <scope>NUCLEOTIDE SEQUENCE [LARGE SCALE GENOMIC DNA]</scope>
    <source>
        <strain evidence="3">CCUG 62763</strain>
    </source>
</reference>
<sequence length="135" mass="15263">MSEHPNLVRSREGYEAFAKGDLAFLTEQWREDVRWHEQGTTELAGDYEGPQAVFGMFARIMELTENSFRAEPLQMCADDEYGIALVRFTARRGTAHLDTLTAQVARFDGDGKLAEFWNCPTEPAVLDAFLGEQRA</sequence>
<dbReference type="Gene3D" id="3.10.450.50">
    <property type="match status" value="1"/>
</dbReference>
<comment type="caution">
    <text evidence="2">The sequence shown here is derived from an EMBL/GenBank/DDBJ whole genome shotgun (WGS) entry which is preliminary data.</text>
</comment>
<dbReference type="InterPro" id="IPR032710">
    <property type="entry name" value="NTF2-like_dom_sf"/>
</dbReference>
<accession>A0ABV9LJY3</accession>
<dbReference type="Proteomes" id="UP001596025">
    <property type="component" value="Unassembled WGS sequence"/>
</dbReference>
<dbReference type="EMBL" id="JBHSGR010000011">
    <property type="protein sequence ID" value="MFC4694131.1"/>
    <property type="molecule type" value="Genomic_DNA"/>
</dbReference>
<evidence type="ECO:0000313" key="2">
    <source>
        <dbReference type="EMBL" id="MFC4694131.1"/>
    </source>
</evidence>
<proteinExistence type="predicted"/>
<gene>
    <name evidence="2" type="ORF">ACFO3M_12110</name>
</gene>
<evidence type="ECO:0000313" key="3">
    <source>
        <dbReference type="Proteomes" id="UP001596025"/>
    </source>
</evidence>
<dbReference type="RefSeq" id="WP_387988847.1">
    <property type="nucleotide sequence ID" value="NZ_JBHSGR010000011.1"/>
</dbReference>
<dbReference type="Pfam" id="PF12680">
    <property type="entry name" value="SnoaL_2"/>
    <property type="match status" value="1"/>
</dbReference>
<evidence type="ECO:0000259" key="1">
    <source>
        <dbReference type="Pfam" id="PF12680"/>
    </source>
</evidence>
<keyword evidence="3" id="KW-1185">Reference proteome</keyword>
<organism evidence="2 3">
    <name type="scientific">Geodermatophilus arenarius</name>
    <dbReference type="NCBI Taxonomy" id="1137990"/>
    <lineage>
        <taxon>Bacteria</taxon>
        <taxon>Bacillati</taxon>
        <taxon>Actinomycetota</taxon>
        <taxon>Actinomycetes</taxon>
        <taxon>Geodermatophilales</taxon>
        <taxon>Geodermatophilaceae</taxon>
        <taxon>Geodermatophilus</taxon>
    </lineage>
</organism>